<dbReference type="GO" id="GO:0003677">
    <property type="term" value="F:DNA binding"/>
    <property type="evidence" value="ECO:0007669"/>
    <property type="project" value="UniProtKB-KW"/>
</dbReference>
<dbReference type="InterPro" id="IPR011711">
    <property type="entry name" value="GntR_C"/>
</dbReference>
<dbReference type="InterPro" id="IPR008920">
    <property type="entry name" value="TF_FadR/GntR_C"/>
</dbReference>
<dbReference type="GO" id="GO:0003700">
    <property type="term" value="F:DNA-binding transcription factor activity"/>
    <property type="evidence" value="ECO:0007669"/>
    <property type="project" value="InterPro"/>
</dbReference>
<dbReference type="PROSITE" id="PS50949">
    <property type="entry name" value="HTH_GNTR"/>
    <property type="match status" value="1"/>
</dbReference>
<proteinExistence type="predicted"/>
<keyword evidence="3" id="KW-0804">Transcription</keyword>
<name>A0A398BXT9_9RHOB</name>
<dbReference type="Pfam" id="PF00392">
    <property type="entry name" value="GntR"/>
    <property type="match status" value="1"/>
</dbReference>
<protein>
    <submittedName>
        <fullName evidence="5">GntR family transcriptional regulator</fullName>
    </submittedName>
</protein>
<feature type="domain" description="HTH gntR-type" evidence="4">
    <location>
        <begin position="13"/>
        <end position="80"/>
    </location>
</feature>
<dbReference type="PANTHER" id="PTHR43537:SF5">
    <property type="entry name" value="UXU OPERON TRANSCRIPTIONAL REGULATOR"/>
    <property type="match status" value="1"/>
</dbReference>
<organism evidence="5 6">
    <name type="scientific">Gemmobacter lutimaris</name>
    <dbReference type="NCBI Taxonomy" id="2306023"/>
    <lineage>
        <taxon>Bacteria</taxon>
        <taxon>Pseudomonadati</taxon>
        <taxon>Pseudomonadota</taxon>
        <taxon>Alphaproteobacteria</taxon>
        <taxon>Rhodobacterales</taxon>
        <taxon>Paracoccaceae</taxon>
        <taxon>Gemmobacter</taxon>
    </lineage>
</organism>
<dbReference type="InterPro" id="IPR000524">
    <property type="entry name" value="Tscrpt_reg_HTH_GntR"/>
</dbReference>
<evidence type="ECO:0000313" key="6">
    <source>
        <dbReference type="Proteomes" id="UP000266649"/>
    </source>
</evidence>
<dbReference type="SMART" id="SM00345">
    <property type="entry name" value="HTH_GNTR"/>
    <property type="match status" value="1"/>
</dbReference>
<dbReference type="AlphaFoldDB" id="A0A398BXT9"/>
<evidence type="ECO:0000256" key="1">
    <source>
        <dbReference type="ARBA" id="ARBA00023015"/>
    </source>
</evidence>
<dbReference type="InterPro" id="IPR036388">
    <property type="entry name" value="WH-like_DNA-bd_sf"/>
</dbReference>
<keyword evidence="6" id="KW-1185">Reference proteome</keyword>
<accession>A0A398BXT9</accession>
<evidence type="ECO:0000256" key="2">
    <source>
        <dbReference type="ARBA" id="ARBA00023125"/>
    </source>
</evidence>
<dbReference type="InterPro" id="IPR036390">
    <property type="entry name" value="WH_DNA-bd_sf"/>
</dbReference>
<keyword evidence="2" id="KW-0238">DNA-binding</keyword>
<comment type="caution">
    <text evidence="5">The sequence shown here is derived from an EMBL/GenBank/DDBJ whole genome shotgun (WGS) entry which is preliminary data.</text>
</comment>
<evidence type="ECO:0000313" key="5">
    <source>
        <dbReference type="EMBL" id="RID93248.1"/>
    </source>
</evidence>
<keyword evidence="1" id="KW-0805">Transcription regulation</keyword>
<evidence type="ECO:0000256" key="3">
    <source>
        <dbReference type="ARBA" id="ARBA00023163"/>
    </source>
</evidence>
<gene>
    <name evidence="5" type="ORF">D2N39_06310</name>
</gene>
<dbReference type="RefSeq" id="WP_119133887.1">
    <property type="nucleotide sequence ID" value="NZ_QXXQ01000002.1"/>
</dbReference>
<dbReference type="PRINTS" id="PR00035">
    <property type="entry name" value="HTHGNTR"/>
</dbReference>
<dbReference type="EMBL" id="QXXQ01000002">
    <property type="protein sequence ID" value="RID93248.1"/>
    <property type="molecule type" value="Genomic_DNA"/>
</dbReference>
<dbReference type="OrthoDB" id="7618373at2"/>
<sequence length="227" mass="26195">MLDDSDKPKSQARERFDVIYLALRERICLLDYPPGMRLGEEELAQEFGVSRTPLRRVLSRLETEGLLESRQGVGTFVTSFDMEGLRATYRLRLELASLIGRLDPLPVAPESLERIRALIARLDRGPRPDRREMARLFLDFYQESLALIGNPPLREITERLYFLTHRIYLTLMPQMDAAAEVEIFRREMAETLSAMEIGDIEAVGLIRRTHISLCLRRMELAPIPEQP</sequence>
<evidence type="ECO:0000259" key="4">
    <source>
        <dbReference type="PROSITE" id="PS50949"/>
    </source>
</evidence>
<dbReference type="SUPFAM" id="SSF46785">
    <property type="entry name" value="Winged helix' DNA-binding domain"/>
    <property type="match status" value="1"/>
</dbReference>
<dbReference type="Gene3D" id="1.20.120.530">
    <property type="entry name" value="GntR ligand-binding domain-like"/>
    <property type="match status" value="1"/>
</dbReference>
<reference evidence="5 6" key="1">
    <citation type="submission" date="2018-09" db="EMBL/GenBank/DDBJ databases">
        <title>Gemmobacter lutimaris sp. nov., a marine bacterium isolated from tidal flat.</title>
        <authorList>
            <person name="Lee D.W."/>
            <person name="Yoo Y."/>
            <person name="Kim J.-J."/>
            <person name="Kim B.S."/>
        </authorList>
    </citation>
    <scope>NUCLEOTIDE SEQUENCE [LARGE SCALE GENOMIC DNA]</scope>
    <source>
        <strain evidence="5 6">YJ-T1-11</strain>
    </source>
</reference>
<dbReference type="Pfam" id="PF07729">
    <property type="entry name" value="FCD"/>
    <property type="match status" value="1"/>
</dbReference>
<dbReference type="Proteomes" id="UP000266649">
    <property type="component" value="Unassembled WGS sequence"/>
</dbReference>
<dbReference type="CDD" id="cd07377">
    <property type="entry name" value="WHTH_GntR"/>
    <property type="match status" value="1"/>
</dbReference>
<dbReference type="PANTHER" id="PTHR43537">
    <property type="entry name" value="TRANSCRIPTIONAL REGULATOR, GNTR FAMILY"/>
    <property type="match status" value="1"/>
</dbReference>
<dbReference type="Gene3D" id="1.10.10.10">
    <property type="entry name" value="Winged helix-like DNA-binding domain superfamily/Winged helix DNA-binding domain"/>
    <property type="match status" value="1"/>
</dbReference>
<dbReference type="SUPFAM" id="SSF48008">
    <property type="entry name" value="GntR ligand-binding domain-like"/>
    <property type="match status" value="1"/>
</dbReference>